<name>A0A2P7EHF6_9SYNE</name>
<feature type="transmembrane region" description="Helical" evidence="1">
    <location>
        <begin position="6"/>
        <end position="28"/>
    </location>
</feature>
<protein>
    <submittedName>
        <fullName evidence="2">DUF2499 domain-containing protein</fullName>
    </submittedName>
</protein>
<gene>
    <name evidence="2" type="ORF">C7K08_02005</name>
</gene>
<evidence type="ECO:0000313" key="3">
    <source>
        <dbReference type="Proteomes" id="UP000240206"/>
    </source>
</evidence>
<feature type="transmembrane region" description="Helical" evidence="1">
    <location>
        <begin position="40"/>
        <end position="61"/>
    </location>
</feature>
<proteinExistence type="predicted"/>
<comment type="caution">
    <text evidence="2">The sequence shown here is derived from an EMBL/GenBank/DDBJ whole genome shotgun (WGS) entry which is preliminary data.</text>
</comment>
<dbReference type="Proteomes" id="UP000240206">
    <property type="component" value="Unassembled WGS sequence"/>
</dbReference>
<dbReference type="RefSeq" id="WP_106498971.1">
    <property type="nucleotide sequence ID" value="NZ_PXVC01000004.1"/>
</dbReference>
<sequence>MHILSFHTWVIHLSSVLEWLLAMAAVVAWGERKHEPEWRWLALAMVPALASALCACTWHLFDNSIDLHWLVTLQASLTLLGNCCLAAAAWLIARSAKPQLP</sequence>
<keyword evidence="1" id="KW-1133">Transmembrane helix</keyword>
<keyword evidence="3" id="KW-1185">Reference proteome</keyword>
<keyword evidence="1" id="KW-0812">Transmembrane</keyword>
<accession>A0A2P7EHF6</accession>
<dbReference type="AlphaFoldDB" id="A0A2P7EHF6"/>
<keyword evidence="1" id="KW-0472">Membrane</keyword>
<reference evidence="3" key="1">
    <citation type="submission" date="2018-03" db="EMBL/GenBank/DDBJ databases">
        <title>Ecological and genomic features of two cosmopolitan and abundant freshwater picocyanobacteria.</title>
        <authorList>
            <person name="Cabello-Yeves P.J."/>
            <person name="Picazo A."/>
            <person name="Camacho A."/>
            <person name="Callieri C."/>
            <person name="Rosselli R."/>
            <person name="Roda-Garcia J."/>
            <person name="Coutinho F.H."/>
            <person name="Rodriguez-Valera F."/>
        </authorList>
    </citation>
    <scope>NUCLEOTIDE SEQUENCE [LARGE SCALE GENOMIC DNA]</scope>
    <source>
        <strain evidence="3">Tous</strain>
    </source>
</reference>
<dbReference type="EMBL" id="PXVC01000004">
    <property type="protein sequence ID" value="PSI02620.1"/>
    <property type="molecule type" value="Genomic_DNA"/>
</dbReference>
<dbReference type="PANTHER" id="PTHR33833">
    <property type="entry name" value="NUCLEOLAR-LIKE PROTEIN-RELATED"/>
    <property type="match status" value="1"/>
</dbReference>
<dbReference type="PANTHER" id="PTHR33833:SF3">
    <property type="entry name" value="YCF49-LIKE PROTEIN"/>
    <property type="match status" value="1"/>
</dbReference>
<dbReference type="STRING" id="1910958.BTM30_00635"/>
<feature type="transmembrane region" description="Helical" evidence="1">
    <location>
        <begin position="67"/>
        <end position="93"/>
    </location>
</feature>
<dbReference type="Pfam" id="PF10693">
    <property type="entry name" value="DUF2499"/>
    <property type="match status" value="1"/>
</dbReference>
<evidence type="ECO:0000256" key="1">
    <source>
        <dbReference type="SAM" id="Phobius"/>
    </source>
</evidence>
<evidence type="ECO:0000313" key="2">
    <source>
        <dbReference type="EMBL" id="PSI02620.1"/>
    </source>
</evidence>
<dbReference type="InterPro" id="IPR019634">
    <property type="entry name" value="Uncharacterised_Ycf49"/>
</dbReference>
<organism evidence="2 3">
    <name type="scientific">Synechococcus lacustris str. Tous</name>
    <dbReference type="NCBI Taxonomy" id="1910958"/>
    <lineage>
        <taxon>Bacteria</taxon>
        <taxon>Bacillati</taxon>
        <taxon>Cyanobacteriota</taxon>
        <taxon>Cyanophyceae</taxon>
        <taxon>Synechococcales</taxon>
        <taxon>Synechococcaceae</taxon>
        <taxon>Synechococcus</taxon>
    </lineage>
</organism>